<dbReference type="EMBL" id="BSYO01000032">
    <property type="protein sequence ID" value="GMH26940.1"/>
    <property type="molecule type" value="Genomic_DNA"/>
</dbReference>
<evidence type="ECO:0000256" key="1">
    <source>
        <dbReference type="SAM" id="SignalP"/>
    </source>
</evidence>
<dbReference type="AlphaFoldDB" id="A0AAD3Y493"/>
<proteinExistence type="predicted"/>
<keyword evidence="3" id="KW-1185">Reference proteome</keyword>
<reference evidence="2" key="1">
    <citation type="submission" date="2023-05" db="EMBL/GenBank/DDBJ databases">
        <title>Nepenthes gracilis genome sequencing.</title>
        <authorList>
            <person name="Fukushima K."/>
        </authorList>
    </citation>
    <scope>NUCLEOTIDE SEQUENCE</scope>
    <source>
        <strain evidence="2">SING2019-196</strain>
    </source>
</reference>
<gene>
    <name evidence="2" type="ORF">Nepgr_028783</name>
</gene>
<accession>A0AAD3Y493</accession>
<sequence length="131" mass="14639">MYSLAVALLGLLDTISTGLAMDVYGPNSDIDVYGCVRLCMDVYAGGMTEMVGMRYIICTMTDTLDVATMDIGIIIRSTVHLSLAFPSILEFHELRIYRRTKQDADRFFLELDGEPIVKFSNTEIPSIFPNL</sequence>
<dbReference type="Proteomes" id="UP001279734">
    <property type="component" value="Unassembled WGS sequence"/>
</dbReference>
<evidence type="ECO:0000313" key="3">
    <source>
        <dbReference type="Proteomes" id="UP001279734"/>
    </source>
</evidence>
<keyword evidence="1" id="KW-0732">Signal</keyword>
<comment type="caution">
    <text evidence="2">The sequence shown here is derived from an EMBL/GenBank/DDBJ whole genome shotgun (WGS) entry which is preliminary data.</text>
</comment>
<evidence type="ECO:0000313" key="2">
    <source>
        <dbReference type="EMBL" id="GMH26940.1"/>
    </source>
</evidence>
<name>A0AAD3Y493_NEPGR</name>
<feature type="chain" id="PRO_5042293257" evidence="1">
    <location>
        <begin position="21"/>
        <end position="131"/>
    </location>
</feature>
<feature type="signal peptide" evidence="1">
    <location>
        <begin position="1"/>
        <end position="20"/>
    </location>
</feature>
<protein>
    <submittedName>
        <fullName evidence="2">Uncharacterized protein</fullName>
    </submittedName>
</protein>
<organism evidence="2 3">
    <name type="scientific">Nepenthes gracilis</name>
    <name type="common">Slender pitcher plant</name>
    <dbReference type="NCBI Taxonomy" id="150966"/>
    <lineage>
        <taxon>Eukaryota</taxon>
        <taxon>Viridiplantae</taxon>
        <taxon>Streptophyta</taxon>
        <taxon>Embryophyta</taxon>
        <taxon>Tracheophyta</taxon>
        <taxon>Spermatophyta</taxon>
        <taxon>Magnoliopsida</taxon>
        <taxon>eudicotyledons</taxon>
        <taxon>Gunneridae</taxon>
        <taxon>Pentapetalae</taxon>
        <taxon>Caryophyllales</taxon>
        <taxon>Nepenthaceae</taxon>
        <taxon>Nepenthes</taxon>
    </lineage>
</organism>